<comment type="similarity">
    <text evidence="4">Belongs to the junctophilin family.</text>
</comment>
<keyword evidence="7" id="KW-0677">Repeat</keyword>
<evidence type="ECO:0000256" key="6">
    <source>
        <dbReference type="ARBA" id="ARBA00022692"/>
    </source>
</evidence>
<dbReference type="GO" id="GO:0005789">
    <property type="term" value="C:endoplasmic reticulum membrane"/>
    <property type="evidence" value="ECO:0007669"/>
    <property type="project" value="UniProtKB-SubCell"/>
</dbReference>
<dbReference type="WBParaSite" id="PSAMB.scaffold4098size15707.g23440.t1">
    <property type="protein sequence ID" value="PSAMB.scaffold4098size15707.g23440.t1"/>
    <property type="gene ID" value="PSAMB.scaffold4098size15707.g23440"/>
</dbReference>
<evidence type="ECO:0000256" key="3">
    <source>
        <dbReference type="ARBA" id="ARBA00004236"/>
    </source>
</evidence>
<evidence type="ECO:0000256" key="8">
    <source>
        <dbReference type="ARBA" id="ARBA00022824"/>
    </source>
</evidence>
<evidence type="ECO:0000313" key="13">
    <source>
        <dbReference type="WBParaSite" id="PSAMB.scaffold4098size15707.g23440.t1"/>
    </source>
</evidence>
<sequence>MAGSGRFNFDDGGSFCGGWYAGMAEGYAVCSGPDGQGVFAGSWSRGFEVSGVYKWPNGDIYEGQWKNGKREGAGVQRCGEWVYRGEWARGSKNGYGLRQRRGSLSCYRGAWYDGLYHGYGMETYGDGGTYEGQWQQGRRQGFGVRTSAPYANAVEYRKRSRAKSSTLGYDSARNSILNTNETVNSGSSKRGGFTLNDRKCT</sequence>
<proteinExistence type="inferred from homology"/>
<keyword evidence="12" id="KW-1185">Reference proteome</keyword>
<dbReference type="Pfam" id="PF02493">
    <property type="entry name" value="MORN"/>
    <property type="match status" value="6"/>
</dbReference>
<evidence type="ECO:0000256" key="5">
    <source>
        <dbReference type="ARBA" id="ARBA00022475"/>
    </source>
</evidence>
<keyword evidence="5" id="KW-1003">Cell membrane</keyword>
<dbReference type="InterPro" id="IPR003409">
    <property type="entry name" value="MORN"/>
</dbReference>
<reference evidence="13" key="1">
    <citation type="submission" date="2022-11" db="UniProtKB">
        <authorList>
            <consortium name="WormBaseParasite"/>
        </authorList>
    </citation>
    <scope>IDENTIFICATION</scope>
</reference>
<dbReference type="GO" id="GO:0030314">
    <property type="term" value="C:junctional membrane complex"/>
    <property type="evidence" value="ECO:0007669"/>
    <property type="project" value="InterPro"/>
</dbReference>
<keyword evidence="9" id="KW-1133">Transmembrane helix</keyword>
<comment type="subcellular location">
    <subcellularLocation>
        <location evidence="3">Cell membrane</location>
    </subcellularLocation>
    <subcellularLocation>
        <location evidence="2">Endomembrane system</location>
        <topology evidence="2">Peripheral membrane protein</topology>
    </subcellularLocation>
    <subcellularLocation>
        <location evidence="1">Endoplasmic reticulum membrane</location>
        <topology evidence="1">Single-pass type IV membrane protein</topology>
    </subcellularLocation>
</comment>
<evidence type="ECO:0000256" key="2">
    <source>
        <dbReference type="ARBA" id="ARBA00004184"/>
    </source>
</evidence>
<evidence type="ECO:0000256" key="1">
    <source>
        <dbReference type="ARBA" id="ARBA00004163"/>
    </source>
</evidence>
<keyword evidence="8" id="KW-0256">Endoplasmic reticulum</keyword>
<evidence type="ECO:0000256" key="7">
    <source>
        <dbReference type="ARBA" id="ARBA00022737"/>
    </source>
</evidence>
<dbReference type="SUPFAM" id="SSF82185">
    <property type="entry name" value="Histone H3 K4-specific methyltransferase SET7/9 N-terminal domain"/>
    <property type="match status" value="2"/>
</dbReference>
<organism evidence="12 13">
    <name type="scientific">Plectus sambesii</name>
    <dbReference type="NCBI Taxonomy" id="2011161"/>
    <lineage>
        <taxon>Eukaryota</taxon>
        <taxon>Metazoa</taxon>
        <taxon>Ecdysozoa</taxon>
        <taxon>Nematoda</taxon>
        <taxon>Chromadorea</taxon>
        <taxon>Plectida</taxon>
        <taxon>Plectina</taxon>
        <taxon>Plectoidea</taxon>
        <taxon>Plectidae</taxon>
        <taxon>Plectus</taxon>
    </lineage>
</organism>
<protein>
    <submittedName>
        <fullName evidence="13">Uncharacterized protein</fullName>
    </submittedName>
</protein>
<name>A0A914WK52_9BILA</name>
<dbReference type="GO" id="GO:0005886">
    <property type="term" value="C:plasma membrane"/>
    <property type="evidence" value="ECO:0007669"/>
    <property type="project" value="UniProtKB-SubCell"/>
</dbReference>
<keyword evidence="6" id="KW-0812">Transmembrane</keyword>
<evidence type="ECO:0000256" key="10">
    <source>
        <dbReference type="ARBA" id="ARBA00023136"/>
    </source>
</evidence>
<feature type="region of interest" description="Disordered" evidence="11">
    <location>
        <begin position="180"/>
        <end position="201"/>
    </location>
</feature>
<evidence type="ECO:0000256" key="4">
    <source>
        <dbReference type="ARBA" id="ARBA00008599"/>
    </source>
</evidence>
<dbReference type="PANTHER" id="PTHR23085:SF16">
    <property type="entry name" value="GH28348P"/>
    <property type="match status" value="1"/>
</dbReference>
<evidence type="ECO:0000256" key="9">
    <source>
        <dbReference type="ARBA" id="ARBA00022989"/>
    </source>
</evidence>
<accession>A0A914WK52</accession>
<dbReference type="InterPro" id="IPR017191">
    <property type="entry name" value="Junctophilin"/>
</dbReference>
<dbReference type="AlphaFoldDB" id="A0A914WK52"/>
<evidence type="ECO:0000256" key="11">
    <source>
        <dbReference type="SAM" id="MobiDB-lite"/>
    </source>
</evidence>
<dbReference type="Proteomes" id="UP000887566">
    <property type="component" value="Unplaced"/>
</dbReference>
<dbReference type="PANTHER" id="PTHR23085">
    <property type="entry name" value="GH28348P"/>
    <property type="match status" value="1"/>
</dbReference>
<keyword evidence="10" id="KW-0472">Membrane</keyword>
<dbReference type="Gene3D" id="2.20.110.10">
    <property type="entry name" value="Histone H3 K4-specific methyltransferase SET7/9 N-terminal domain"/>
    <property type="match status" value="1"/>
</dbReference>
<evidence type="ECO:0000313" key="12">
    <source>
        <dbReference type="Proteomes" id="UP000887566"/>
    </source>
</evidence>
<dbReference type="SMART" id="SM00698">
    <property type="entry name" value="MORN"/>
    <property type="match status" value="4"/>
</dbReference>